<protein>
    <submittedName>
        <fullName evidence="1">Uncharacterized protein</fullName>
    </submittedName>
</protein>
<proteinExistence type="predicted"/>
<accession>A0A7W7W872</accession>
<sequence>MTGKGKRFSCGRSADWDRKGWVDGYNAGHIRFCEKPG</sequence>
<organism evidence="1 2">
    <name type="scientific">Streptosporangium album</name>
    <dbReference type="NCBI Taxonomy" id="47479"/>
    <lineage>
        <taxon>Bacteria</taxon>
        <taxon>Bacillati</taxon>
        <taxon>Actinomycetota</taxon>
        <taxon>Actinomycetes</taxon>
        <taxon>Streptosporangiales</taxon>
        <taxon>Streptosporangiaceae</taxon>
        <taxon>Streptosporangium</taxon>
    </lineage>
</organism>
<evidence type="ECO:0000313" key="2">
    <source>
        <dbReference type="Proteomes" id="UP000534286"/>
    </source>
</evidence>
<dbReference type="EMBL" id="JACHJU010000001">
    <property type="protein sequence ID" value="MBB4936794.1"/>
    <property type="molecule type" value="Genomic_DNA"/>
</dbReference>
<reference evidence="1 2" key="1">
    <citation type="submission" date="2020-08" db="EMBL/GenBank/DDBJ databases">
        <title>Sequencing the genomes of 1000 actinobacteria strains.</title>
        <authorList>
            <person name="Klenk H.-P."/>
        </authorList>
    </citation>
    <scope>NUCLEOTIDE SEQUENCE [LARGE SCALE GENOMIC DNA]</scope>
    <source>
        <strain evidence="1 2">DSM 43023</strain>
    </source>
</reference>
<evidence type="ECO:0000313" key="1">
    <source>
        <dbReference type="EMBL" id="MBB4936794.1"/>
    </source>
</evidence>
<dbReference type="Proteomes" id="UP000534286">
    <property type="component" value="Unassembled WGS sequence"/>
</dbReference>
<gene>
    <name evidence="1" type="ORF">FHR32_001099</name>
</gene>
<comment type="caution">
    <text evidence="1">The sequence shown here is derived from an EMBL/GenBank/DDBJ whole genome shotgun (WGS) entry which is preliminary data.</text>
</comment>
<keyword evidence="2" id="KW-1185">Reference proteome</keyword>
<name>A0A7W7W872_9ACTN</name>
<dbReference type="AlphaFoldDB" id="A0A7W7W872"/>